<dbReference type="AlphaFoldDB" id="A9SCR4"/>
<keyword evidence="2" id="KW-0677">Repeat</keyword>
<proteinExistence type="predicted"/>
<evidence type="ECO:0000256" key="2">
    <source>
        <dbReference type="ARBA" id="ARBA00022737"/>
    </source>
</evidence>
<dbReference type="PROSITE" id="PS00678">
    <property type="entry name" value="WD_REPEATS_1"/>
    <property type="match status" value="3"/>
</dbReference>
<evidence type="ECO:0000313" key="5">
    <source>
        <dbReference type="EMBL" id="PNR39852.1"/>
    </source>
</evidence>
<gene>
    <name evidence="6" type="primary">LOC112292803</name>
    <name evidence="5" type="ORF">PHYPA_020132</name>
</gene>
<feature type="region of interest" description="Disordered" evidence="4">
    <location>
        <begin position="1"/>
        <end position="32"/>
    </location>
</feature>
<evidence type="ECO:0000313" key="7">
    <source>
        <dbReference type="Proteomes" id="UP000006727"/>
    </source>
</evidence>
<dbReference type="EnsemblPlants" id="Pp3c15_23310V3.3">
    <property type="protein sequence ID" value="Pp3c15_23310V3.3"/>
    <property type="gene ID" value="Pp3c15_23310"/>
</dbReference>
<evidence type="ECO:0008006" key="8">
    <source>
        <dbReference type="Google" id="ProtNLM"/>
    </source>
</evidence>
<feature type="repeat" description="WD" evidence="3">
    <location>
        <begin position="367"/>
        <end position="401"/>
    </location>
</feature>
<evidence type="ECO:0000256" key="3">
    <source>
        <dbReference type="PROSITE-ProRule" id="PRU00221"/>
    </source>
</evidence>
<dbReference type="PROSITE" id="PS50082">
    <property type="entry name" value="WD_REPEATS_2"/>
    <property type="match status" value="3"/>
</dbReference>
<dbReference type="InterPro" id="IPR015943">
    <property type="entry name" value="WD40/YVTN_repeat-like_dom_sf"/>
</dbReference>
<protein>
    <recommendedName>
        <fullName evidence="8">F-box domain-containing protein</fullName>
    </recommendedName>
</protein>
<evidence type="ECO:0000256" key="4">
    <source>
        <dbReference type="SAM" id="MobiDB-lite"/>
    </source>
</evidence>
<dbReference type="EnsemblPlants" id="Pp3c15_23310V3.2">
    <property type="protein sequence ID" value="Pp3c15_23310V3.2"/>
    <property type="gene ID" value="Pp3c15_23310"/>
</dbReference>
<dbReference type="GeneID" id="112292803"/>
<dbReference type="PRINTS" id="PR00320">
    <property type="entry name" value="GPROTEINBRPT"/>
</dbReference>
<dbReference type="eggNOG" id="KOG0274">
    <property type="taxonomic scope" value="Eukaryota"/>
</dbReference>
<dbReference type="PANTHER" id="PTHR22847">
    <property type="entry name" value="WD40 REPEAT PROTEIN"/>
    <property type="match status" value="1"/>
</dbReference>
<dbReference type="EMBL" id="ABEU02000015">
    <property type="protein sequence ID" value="PNR39852.1"/>
    <property type="molecule type" value="Genomic_DNA"/>
</dbReference>
<dbReference type="Gene3D" id="1.20.1280.50">
    <property type="match status" value="1"/>
</dbReference>
<dbReference type="SUPFAM" id="SSF50978">
    <property type="entry name" value="WD40 repeat-like"/>
    <property type="match status" value="1"/>
</dbReference>
<dbReference type="Gramene" id="Pp3c15_23310V3.2">
    <property type="protein sequence ID" value="Pp3c15_23310V3.2"/>
    <property type="gene ID" value="Pp3c15_23310"/>
</dbReference>
<dbReference type="InterPro" id="IPR019775">
    <property type="entry name" value="WD40_repeat_CS"/>
</dbReference>
<dbReference type="SUPFAM" id="SSF81383">
    <property type="entry name" value="F-box domain"/>
    <property type="match status" value="1"/>
</dbReference>
<keyword evidence="1 3" id="KW-0853">WD repeat</keyword>
<dbReference type="OrthoDB" id="727118at2759"/>
<feature type="repeat" description="WD" evidence="3">
    <location>
        <begin position="223"/>
        <end position="269"/>
    </location>
</feature>
<dbReference type="STRING" id="3218.A9SCR4"/>
<dbReference type="InterPro" id="IPR020472">
    <property type="entry name" value="WD40_PAC1"/>
</dbReference>
<dbReference type="Pfam" id="PF00400">
    <property type="entry name" value="WD40"/>
    <property type="match status" value="3"/>
</dbReference>
<organism evidence="5">
    <name type="scientific">Physcomitrium patens</name>
    <name type="common">Spreading-leaved earth moss</name>
    <name type="synonym">Physcomitrella patens</name>
    <dbReference type="NCBI Taxonomy" id="3218"/>
    <lineage>
        <taxon>Eukaryota</taxon>
        <taxon>Viridiplantae</taxon>
        <taxon>Streptophyta</taxon>
        <taxon>Embryophyta</taxon>
        <taxon>Bryophyta</taxon>
        <taxon>Bryophytina</taxon>
        <taxon>Bryopsida</taxon>
        <taxon>Funariidae</taxon>
        <taxon>Funariales</taxon>
        <taxon>Funariaceae</taxon>
        <taxon>Physcomitrium</taxon>
    </lineage>
</organism>
<reference evidence="5 7" key="2">
    <citation type="journal article" date="2018" name="Plant J.">
        <title>The Physcomitrella patens chromosome-scale assembly reveals moss genome structure and evolution.</title>
        <authorList>
            <person name="Lang D."/>
            <person name="Ullrich K.K."/>
            <person name="Murat F."/>
            <person name="Fuchs J."/>
            <person name="Jenkins J."/>
            <person name="Haas F.B."/>
            <person name="Piednoel M."/>
            <person name="Gundlach H."/>
            <person name="Van Bel M."/>
            <person name="Meyberg R."/>
            <person name="Vives C."/>
            <person name="Morata J."/>
            <person name="Symeonidi A."/>
            <person name="Hiss M."/>
            <person name="Muchero W."/>
            <person name="Kamisugi Y."/>
            <person name="Saleh O."/>
            <person name="Blanc G."/>
            <person name="Decker E.L."/>
            <person name="van Gessel N."/>
            <person name="Grimwood J."/>
            <person name="Hayes R.D."/>
            <person name="Graham S.W."/>
            <person name="Gunter L.E."/>
            <person name="McDaniel S.F."/>
            <person name="Hoernstein S.N.W."/>
            <person name="Larsson A."/>
            <person name="Li F.W."/>
            <person name="Perroud P.F."/>
            <person name="Phillips J."/>
            <person name="Ranjan P."/>
            <person name="Rokshar D.S."/>
            <person name="Rothfels C.J."/>
            <person name="Schneider L."/>
            <person name="Shu S."/>
            <person name="Stevenson D.W."/>
            <person name="Thummler F."/>
            <person name="Tillich M."/>
            <person name="Villarreal Aguilar J.C."/>
            <person name="Widiez T."/>
            <person name="Wong G.K."/>
            <person name="Wymore A."/>
            <person name="Zhang Y."/>
            <person name="Zimmer A.D."/>
            <person name="Quatrano R.S."/>
            <person name="Mayer K.F.X."/>
            <person name="Goodstein D."/>
            <person name="Casacuberta J.M."/>
            <person name="Vandepoele K."/>
            <person name="Reski R."/>
            <person name="Cuming A.C."/>
            <person name="Tuskan G.A."/>
            <person name="Maumus F."/>
            <person name="Salse J."/>
            <person name="Schmutz J."/>
            <person name="Rensing S.A."/>
        </authorList>
    </citation>
    <scope>NUCLEOTIDE SEQUENCE [LARGE SCALE GENOMIC DNA]</scope>
    <source>
        <strain evidence="6 7">cv. Gransden 2004</strain>
    </source>
</reference>
<dbReference type="OMA" id="LYMDPYK"/>
<reference evidence="5 7" key="1">
    <citation type="journal article" date="2008" name="Science">
        <title>The Physcomitrella genome reveals evolutionary insights into the conquest of land by plants.</title>
        <authorList>
            <person name="Rensing S."/>
            <person name="Lang D."/>
            <person name="Zimmer A."/>
            <person name="Terry A."/>
            <person name="Salamov A."/>
            <person name="Shapiro H."/>
            <person name="Nishiyama T."/>
            <person name="Perroud P.-F."/>
            <person name="Lindquist E."/>
            <person name="Kamisugi Y."/>
            <person name="Tanahashi T."/>
            <person name="Sakakibara K."/>
            <person name="Fujita T."/>
            <person name="Oishi K."/>
            <person name="Shin-I T."/>
            <person name="Kuroki Y."/>
            <person name="Toyoda A."/>
            <person name="Suzuki Y."/>
            <person name="Hashimoto A."/>
            <person name="Yamaguchi K."/>
            <person name="Sugano A."/>
            <person name="Kohara Y."/>
            <person name="Fujiyama A."/>
            <person name="Anterola A."/>
            <person name="Aoki S."/>
            <person name="Ashton N."/>
            <person name="Barbazuk W.B."/>
            <person name="Barker E."/>
            <person name="Bennetzen J."/>
            <person name="Bezanilla M."/>
            <person name="Blankenship R."/>
            <person name="Cho S.H."/>
            <person name="Dutcher S."/>
            <person name="Estelle M."/>
            <person name="Fawcett J.A."/>
            <person name="Gundlach H."/>
            <person name="Hanada K."/>
            <person name="Heyl A."/>
            <person name="Hicks K.A."/>
            <person name="Hugh J."/>
            <person name="Lohr M."/>
            <person name="Mayer K."/>
            <person name="Melkozernov A."/>
            <person name="Murata T."/>
            <person name="Nelson D."/>
            <person name="Pils B."/>
            <person name="Prigge M."/>
            <person name="Reiss B."/>
            <person name="Renner T."/>
            <person name="Rombauts S."/>
            <person name="Rushton P."/>
            <person name="Sanderfoot A."/>
            <person name="Schween G."/>
            <person name="Shiu S.-H."/>
            <person name="Stueber K."/>
            <person name="Theodoulou F.L."/>
            <person name="Tu H."/>
            <person name="Van de Peer Y."/>
            <person name="Verrier P.J."/>
            <person name="Waters E."/>
            <person name="Wood A."/>
            <person name="Yang L."/>
            <person name="Cove D."/>
            <person name="Cuming A."/>
            <person name="Hasebe M."/>
            <person name="Lucas S."/>
            <person name="Mishler D.B."/>
            <person name="Reski R."/>
            <person name="Grigoriev I."/>
            <person name="Quatrano R.S."/>
            <person name="Boore J.L."/>
        </authorList>
    </citation>
    <scope>NUCLEOTIDE SEQUENCE [LARGE SCALE GENOMIC DNA]</scope>
    <source>
        <strain evidence="6 7">cv. Gransden 2004</strain>
    </source>
</reference>
<evidence type="ECO:0000313" key="6">
    <source>
        <dbReference type="EnsemblPlants" id="Pp3c15_23310V3.1"/>
    </source>
</evidence>
<dbReference type="Gene3D" id="2.130.10.10">
    <property type="entry name" value="YVTN repeat-like/Quinoprotein amine dehydrogenase"/>
    <property type="match status" value="2"/>
</dbReference>
<sequence>MVQSTCETGGSGQEAHHEYMDDRESTNSTTRSYETKVTDLDLDSLVLCASNLSLHDLTNMAMTCQRFRDAAYSDTVWEIQCRKRWPSKQLYSGHTFQYCGGRDAYVARHTATQQLRYTDPMDVYVQLLPMAVNHLLLDEDVVTVAQGPIMTVWKVKPFEKGHLDAPNVSYTLRDHNARVTCMRLIPAGLVALRNIFGVRNILVTSSCDHTIRLWGKGRSLRTLRGHQGPVSTLADQLVGKQGSPPVLASGGTDGTVRLWSLSYSNNSRGRSPLLATLHGLEPTIKELAVAGHNPALLISAAKDAKLRVWDVMVTPSSAGVGACVGTTKGTFEGIPVGLKSVDSICYVGGGTTIKAVDLRTMCTVATVASHASGVLTFSVSPSGTGICTGGSDKIAKLWDLRMVGESPTPWAVLGNHMGSVHRLHYDSYKVITGGTADRHVRVWNAETGEEISAIDSTISSSTGTGVSAFAANGGKLVTGTCGEDPGFVRFQDFSNCVNPLVDSRTDVSLEHHNCSKFWENTPDDDCDSDSDFLSA</sequence>
<dbReference type="KEGG" id="ppp:112292803"/>
<dbReference type="PANTHER" id="PTHR22847:SF746">
    <property type="entry name" value="OS01G0185400 PROTEIN"/>
    <property type="match status" value="1"/>
</dbReference>
<dbReference type="PaxDb" id="3218-PP1S66_111V6.2"/>
<dbReference type="Gramene" id="Pp3c15_23310V3.1">
    <property type="protein sequence ID" value="Pp3c15_23310V3.1"/>
    <property type="gene ID" value="Pp3c15_23310"/>
</dbReference>
<evidence type="ECO:0000256" key="1">
    <source>
        <dbReference type="ARBA" id="ARBA00022574"/>
    </source>
</evidence>
<dbReference type="EnsemblPlants" id="Pp3c15_23310V3.1">
    <property type="protein sequence ID" value="Pp3c15_23310V3.1"/>
    <property type="gene ID" value="Pp3c15_23310"/>
</dbReference>
<dbReference type="InterPro" id="IPR036322">
    <property type="entry name" value="WD40_repeat_dom_sf"/>
</dbReference>
<dbReference type="InterPro" id="IPR001680">
    <property type="entry name" value="WD40_rpt"/>
</dbReference>
<accession>A9SCR4</accession>
<keyword evidence="7" id="KW-1185">Reference proteome</keyword>
<dbReference type="RefSeq" id="XP_024397401.1">
    <property type="nucleotide sequence ID" value="XM_024541633.2"/>
</dbReference>
<name>A9SCR4_PHYPA</name>
<feature type="repeat" description="WD" evidence="3">
    <location>
        <begin position="413"/>
        <end position="453"/>
    </location>
</feature>
<dbReference type="PROSITE" id="PS50294">
    <property type="entry name" value="WD_REPEATS_REGION"/>
    <property type="match status" value="1"/>
</dbReference>
<dbReference type="Gramene" id="Pp3c15_23310V3.3">
    <property type="protein sequence ID" value="Pp3c15_23310V3.3"/>
    <property type="gene ID" value="Pp3c15_23310"/>
</dbReference>
<feature type="compositionally biased region" description="Basic and acidic residues" evidence="4">
    <location>
        <begin position="14"/>
        <end position="25"/>
    </location>
</feature>
<dbReference type="HOGENOM" id="CLU_038214_0_0_1"/>
<dbReference type="InterPro" id="IPR036047">
    <property type="entry name" value="F-box-like_dom_sf"/>
</dbReference>
<dbReference type="Proteomes" id="UP000006727">
    <property type="component" value="Chromosome 15"/>
</dbReference>
<dbReference type="SMART" id="SM00320">
    <property type="entry name" value="WD40"/>
    <property type="match status" value="5"/>
</dbReference>
<reference evidence="6" key="3">
    <citation type="submission" date="2020-12" db="UniProtKB">
        <authorList>
            <consortium name="EnsemblPlants"/>
        </authorList>
    </citation>
    <scope>IDENTIFICATION</scope>
</reference>